<protein>
    <submittedName>
        <fullName evidence="1">Uncharacterized protein</fullName>
    </submittedName>
</protein>
<sequence>MDGMDIGVLTRLAEDMLTSPDKAVRDAAAFRLRVMSYYDNWESLKWLLTQCSNNYLHFLIAKAMLFIVSNELGPQERRDTQELVLSHLKSVVDRGTVPPKYVRNVLYAVYAAALYINWRMVVISFDEDPKSFARRIIEELRPRFPVEILLEFVLGVLNYFVQQMSRGAMNHTRVAFVQGILPTFFQLGVEHIQTNGELALEISCIVLEGIPPSPNESLITVRLTTCDSVFLDNGCGWFPALTIAVQECGRTLLEDHTTHLSELCARFLRNASSVVCLDAGWFSARTALSDTLLMLSGELLEVFMSTGYTHLLRLACALLVNVFDRDEGKVTAYMFNRPQLVEAWAQAAQGLLDKWDENEADLRKELMHLFFLFGDRVIPRGSSSECNNSRSSPIASTVLRVGQCYFSNVVNKAHLNEDCSELRSDVGVMLHNEKTLLPIAEMLFCEHIDLYSFISERLRTTVQQYEMCIRARESADSEELGKMMLSFAIDTDSICPSLGASDVPLFLQHVCLSRLSVIISLVAVAVLNDTAHNGSDIIDTVGSFAKSVMNTEDSVTAALLESFSLFDLGGNDLDDVFGGTRRDSNCNHNGGANRNERRVHVGILRALFFFCGCVYESQLEGCAEFYEVMMALLQYVYTHHSTQIPLVVDANGILIKVLAHSVRCCFLSSDKMSCILAAANEERIELLNFSGGTLSKEARRARSGTLTALTYFVESRHYAGYPTLDLLPSLIARILDPARLVTEPDEHVSDLIAISEGIHQRESLFWLLDAIVTECNLLEDVMCSVPSVIPLMVKLCARLSDLSTQLLLEDNRCETCFGLLTFTLLAVSAVVDPYCVPGDTDNRYPVHIALITYNLITGDWCNLGVVLAYDNSFLHVFNGFLSLVSSTSVEVLMSSCNLREKVFQTITVALSSASNFSQQICEIIHSCGLWDVLLSSLAKCLRHTFLTDVLTAIETVLVSVGCNGEPLLCVSDYVVGDIFHEVVVYVAGCPLLDKREGEQCFRMLLKCFRLAQSVCSLRMDTLLDLCSAYHRVRVRHIYTLLRGDCSDLFYSYTTVFGCSSKVQTLSAW</sequence>
<dbReference type="InterPro" id="IPR016024">
    <property type="entry name" value="ARM-type_fold"/>
</dbReference>
<reference evidence="1" key="1">
    <citation type="journal article" date="2012" name="Proc. Natl. Acad. Sci. U.S.A.">
        <title>Antigenic diversity is generated by distinct evolutionary mechanisms in African trypanosome species.</title>
        <authorList>
            <person name="Jackson A.P."/>
            <person name="Berry A."/>
            <person name="Aslett M."/>
            <person name="Allison H.C."/>
            <person name="Burton P."/>
            <person name="Vavrova-Anderson J."/>
            <person name="Brown R."/>
            <person name="Browne H."/>
            <person name="Corton N."/>
            <person name="Hauser H."/>
            <person name="Gamble J."/>
            <person name="Gilderthorp R."/>
            <person name="Marcello L."/>
            <person name="McQuillan J."/>
            <person name="Otto T.D."/>
            <person name="Quail M.A."/>
            <person name="Sanders M.J."/>
            <person name="van Tonder A."/>
            <person name="Ginger M.L."/>
            <person name="Field M.C."/>
            <person name="Barry J.D."/>
            <person name="Hertz-Fowler C."/>
            <person name="Berriman M."/>
        </authorList>
    </citation>
    <scope>NUCLEOTIDE SEQUENCE</scope>
    <source>
        <strain evidence="1">Y486</strain>
    </source>
</reference>
<dbReference type="SUPFAM" id="SSF48371">
    <property type="entry name" value="ARM repeat"/>
    <property type="match status" value="1"/>
</dbReference>
<evidence type="ECO:0000313" key="1">
    <source>
        <dbReference type="EMBL" id="CCC52300.1"/>
    </source>
</evidence>
<dbReference type="VEuPathDB" id="TriTrypDB:TvY486_1013430"/>
<organism evidence="1">
    <name type="scientific">Trypanosoma vivax (strain Y486)</name>
    <dbReference type="NCBI Taxonomy" id="1055687"/>
    <lineage>
        <taxon>Eukaryota</taxon>
        <taxon>Discoba</taxon>
        <taxon>Euglenozoa</taxon>
        <taxon>Kinetoplastea</taxon>
        <taxon>Metakinetoplastina</taxon>
        <taxon>Trypanosomatida</taxon>
        <taxon>Trypanosomatidae</taxon>
        <taxon>Trypanosoma</taxon>
        <taxon>Duttonella</taxon>
    </lineage>
</organism>
<proteinExistence type="predicted"/>
<dbReference type="AlphaFoldDB" id="G0U4D6"/>
<gene>
    <name evidence="1" type="ORF">TVY486_1013430</name>
</gene>
<dbReference type="EMBL" id="HE573026">
    <property type="protein sequence ID" value="CCC52300.1"/>
    <property type="molecule type" value="Genomic_DNA"/>
</dbReference>
<name>G0U4D6_TRYVY</name>
<accession>G0U4D6</accession>